<name>A0A2T9Y4T5_9FUNG</name>
<organism evidence="3 4">
    <name type="scientific">Smittium simulii</name>
    <dbReference type="NCBI Taxonomy" id="133385"/>
    <lineage>
        <taxon>Eukaryota</taxon>
        <taxon>Fungi</taxon>
        <taxon>Fungi incertae sedis</taxon>
        <taxon>Zoopagomycota</taxon>
        <taxon>Kickxellomycotina</taxon>
        <taxon>Harpellomycetes</taxon>
        <taxon>Harpellales</taxon>
        <taxon>Legeriomycetaceae</taxon>
        <taxon>Smittium</taxon>
    </lineage>
</organism>
<dbReference type="GO" id="GO:0006508">
    <property type="term" value="P:proteolysis"/>
    <property type="evidence" value="ECO:0007669"/>
    <property type="project" value="InterPro"/>
</dbReference>
<evidence type="ECO:0000313" key="3">
    <source>
        <dbReference type="EMBL" id="PVU87327.1"/>
    </source>
</evidence>
<dbReference type="SUPFAM" id="SSF50630">
    <property type="entry name" value="Acid proteases"/>
    <property type="match status" value="1"/>
</dbReference>
<keyword evidence="1" id="KW-0645">Protease</keyword>
<keyword evidence="1" id="KW-0378">Hydrolase</keyword>
<dbReference type="AlphaFoldDB" id="A0A2T9Y4T5"/>
<dbReference type="PROSITE" id="PS00141">
    <property type="entry name" value="ASP_PROTEASE"/>
    <property type="match status" value="1"/>
</dbReference>
<gene>
    <name evidence="3" type="ORF">BB561_006384</name>
</gene>
<dbReference type="EMBL" id="MBFR01000513">
    <property type="protein sequence ID" value="PVU87327.1"/>
    <property type="molecule type" value="Genomic_DNA"/>
</dbReference>
<evidence type="ECO:0000256" key="1">
    <source>
        <dbReference type="ARBA" id="ARBA00022750"/>
    </source>
</evidence>
<dbReference type="InterPro" id="IPR001969">
    <property type="entry name" value="Aspartic_peptidase_AS"/>
</dbReference>
<protein>
    <recommendedName>
        <fullName evidence="5">Retrotransposon gag domain-containing protein</fullName>
    </recommendedName>
</protein>
<feature type="non-terminal residue" evidence="3">
    <location>
        <position position="545"/>
    </location>
</feature>
<evidence type="ECO:0008006" key="5">
    <source>
        <dbReference type="Google" id="ProtNLM"/>
    </source>
</evidence>
<dbReference type="STRING" id="133385.A0A2T9Y4T5"/>
<proteinExistence type="predicted"/>
<dbReference type="Gene3D" id="2.40.70.10">
    <property type="entry name" value="Acid Proteases"/>
    <property type="match status" value="1"/>
</dbReference>
<evidence type="ECO:0000313" key="4">
    <source>
        <dbReference type="Proteomes" id="UP000245383"/>
    </source>
</evidence>
<dbReference type="Pfam" id="PF08284">
    <property type="entry name" value="RVP_2"/>
    <property type="match status" value="1"/>
</dbReference>
<dbReference type="CDD" id="cd00303">
    <property type="entry name" value="retropepsin_like"/>
    <property type="match status" value="1"/>
</dbReference>
<feature type="region of interest" description="Disordered" evidence="2">
    <location>
        <begin position="276"/>
        <end position="307"/>
    </location>
</feature>
<dbReference type="InterPro" id="IPR021109">
    <property type="entry name" value="Peptidase_aspartic_dom_sf"/>
</dbReference>
<sequence>MPTESELSIITATAVAAALAQQSGHTGQVLTLPEYHGIGSPVSFKSWFDKCKSLFDAFAIKEETRKLAHLRLMLKGTAETALSSYLLINPTVVINNTNEFYSKLYPLFIDPSFPQVIRRKLQMLKQTGSLSEYIAAEADLIGDYKDITDNERIYLFKYGLDPKFVDILNLKNPATFLEAITHISKHGNAIDMRFAQNIIHESMDMDVDNINLNKINITKHTTNDNKFILLDDSFAESTFLYNINGTEVPINVAATSGRSYLNNNLFGKRTKSIEGTADPIDVQKNTPPEYEKYEWGEDSSNNNSDLDLNEKCEEYFTPCTSPIPQEKTKHKRKNSNDATNTTKNFKFNRPQIKKRARLFNIDSINPEIDFLIGELNNNDPNSPYGLISINGAKTKILFDSGAARCFISGKIASKLNLALIPVKSEIKAITANGQALKITKQTNINLPINNILIPTTAYIFPLVHVDIIIGYDWWSKYKLTPSYESNIWKITYNDNTILLNLEIDSIVPIVSINHINQLTKKGNIQEIYKIFVSRTDPEETHTETD</sequence>
<keyword evidence="1" id="KW-0064">Aspartyl protease</keyword>
<accession>A0A2T9Y4T5</accession>
<dbReference type="OrthoDB" id="1743130at2759"/>
<evidence type="ECO:0000256" key="2">
    <source>
        <dbReference type="SAM" id="MobiDB-lite"/>
    </source>
</evidence>
<reference evidence="3 4" key="1">
    <citation type="journal article" date="2018" name="MBio">
        <title>Comparative Genomics Reveals the Core Gene Toolbox for the Fungus-Insect Symbiosis.</title>
        <authorList>
            <person name="Wang Y."/>
            <person name="Stata M."/>
            <person name="Wang W."/>
            <person name="Stajich J.E."/>
            <person name="White M.M."/>
            <person name="Moncalvo J.M."/>
        </authorList>
    </citation>
    <scope>NUCLEOTIDE SEQUENCE [LARGE SCALE GENOMIC DNA]</scope>
    <source>
        <strain evidence="3 4">SWE-8-4</strain>
    </source>
</reference>
<comment type="caution">
    <text evidence="3">The sequence shown here is derived from an EMBL/GenBank/DDBJ whole genome shotgun (WGS) entry which is preliminary data.</text>
</comment>
<feature type="region of interest" description="Disordered" evidence="2">
    <location>
        <begin position="323"/>
        <end position="343"/>
    </location>
</feature>
<dbReference type="GO" id="GO:0004190">
    <property type="term" value="F:aspartic-type endopeptidase activity"/>
    <property type="evidence" value="ECO:0007669"/>
    <property type="project" value="UniProtKB-KW"/>
</dbReference>
<keyword evidence="4" id="KW-1185">Reference proteome</keyword>
<dbReference type="Proteomes" id="UP000245383">
    <property type="component" value="Unassembled WGS sequence"/>
</dbReference>